<dbReference type="GO" id="GO:0016757">
    <property type="term" value="F:glycosyltransferase activity"/>
    <property type="evidence" value="ECO:0007669"/>
    <property type="project" value="InterPro"/>
</dbReference>
<accession>A0A8J7R7J4</accession>
<organism evidence="2 3">
    <name type="scientific">Tianweitania sediminis</name>
    <dbReference type="NCBI Taxonomy" id="1502156"/>
    <lineage>
        <taxon>Bacteria</taxon>
        <taxon>Pseudomonadati</taxon>
        <taxon>Pseudomonadota</taxon>
        <taxon>Alphaproteobacteria</taxon>
        <taxon>Hyphomicrobiales</taxon>
        <taxon>Phyllobacteriaceae</taxon>
        <taxon>Tianweitania</taxon>
    </lineage>
</organism>
<reference evidence="2" key="1">
    <citation type="submission" date="2021-03" db="EMBL/GenBank/DDBJ databases">
        <title>Genome sequencing and assembly of Tianweitania sediminis.</title>
        <authorList>
            <person name="Chhetri G."/>
        </authorList>
    </citation>
    <scope>NUCLEOTIDE SEQUENCE</scope>
    <source>
        <strain evidence="2">Z8</strain>
    </source>
</reference>
<dbReference type="RefSeq" id="WP_209335616.1">
    <property type="nucleotide sequence ID" value="NZ_JAGIYY010000004.1"/>
</dbReference>
<name>A0A8J7R7J4_9HYPH</name>
<keyword evidence="3" id="KW-1185">Reference proteome</keyword>
<protein>
    <submittedName>
        <fullName evidence="2">Glycosyltransferase family 61 protein</fullName>
    </submittedName>
</protein>
<feature type="domain" description="Glycosyltransferase 61 catalytic" evidence="1">
    <location>
        <begin position="64"/>
        <end position="235"/>
    </location>
</feature>
<comment type="caution">
    <text evidence="2">The sequence shown here is derived from an EMBL/GenBank/DDBJ whole genome shotgun (WGS) entry which is preliminary data.</text>
</comment>
<evidence type="ECO:0000313" key="2">
    <source>
        <dbReference type="EMBL" id="MBP0439572.1"/>
    </source>
</evidence>
<proteinExistence type="predicted"/>
<sequence length="337" mass="38471">MAKSQASPGTFDGGVYDANGQVVTRGLQLKASYNNEPLPWEEGTIVSTIAGTHLFGGMLQARHFGHFLTESLSRMWAFKALQNSVQSVVFYLRDITEDVEPWVNETFREFFPEANLTLVRAETRFETLIVPDQSIHPDYKQIVGTPLIRQAFSQAKFPYRGTRRDVYISRSKLHVRDGGILGETHIEQMLQRDGYDIIYPERLTIEQQVQLYRTSGRTIFAEGSAIHLFALCATPTHRPFIIWRRRVNGVFQDQLRSFTGKDLPGSARVKELWIASKRGSDPVTARASVDMHGIEGDLRVNGFISDQPWDEYDTKRDDEELRELGKLRNDPYLPHPV</sequence>
<dbReference type="InterPro" id="IPR049625">
    <property type="entry name" value="Glyco_transf_61_cat"/>
</dbReference>
<evidence type="ECO:0000259" key="1">
    <source>
        <dbReference type="Pfam" id="PF04577"/>
    </source>
</evidence>
<dbReference type="EMBL" id="JAGIYY010000004">
    <property type="protein sequence ID" value="MBP0439572.1"/>
    <property type="molecule type" value="Genomic_DNA"/>
</dbReference>
<evidence type="ECO:0000313" key="3">
    <source>
        <dbReference type="Proteomes" id="UP000666240"/>
    </source>
</evidence>
<gene>
    <name evidence="2" type="ORF">J5Y06_13000</name>
</gene>
<dbReference type="Proteomes" id="UP000666240">
    <property type="component" value="Unassembled WGS sequence"/>
</dbReference>
<dbReference type="AlphaFoldDB" id="A0A8J7R7J4"/>
<dbReference type="Pfam" id="PF04577">
    <property type="entry name" value="Glyco_transf_61"/>
    <property type="match status" value="1"/>
</dbReference>